<feature type="compositionally biased region" description="Low complexity" evidence="2">
    <location>
        <begin position="839"/>
        <end position="849"/>
    </location>
</feature>
<dbReference type="Proteomes" id="UP000736335">
    <property type="component" value="Unassembled WGS sequence"/>
</dbReference>
<name>A0A9P6L1T8_9AGAM</name>
<protein>
    <submittedName>
        <fullName evidence="3">Uncharacterized protein</fullName>
    </submittedName>
</protein>
<feature type="compositionally biased region" description="Low complexity" evidence="2">
    <location>
        <begin position="940"/>
        <end position="951"/>
    </location>
</feature>
<feature type="compositionally biased region" description="Polar residues" evidence="2">
    <location>
        <begin position="67"/>
        <end position="82"/>
    </location>
</feature>
<feature type="region of interest" description="Disordered" evidence="2">
    <location>
        <begin position="20"/>
        <end position="105"/>
    </location>
</feature>
<feature type="compositionally biased region" description="Acidic residues" evidence="2">
    <location>
        <begin position="775"/>
        <end position="795"/>
    </location>
</feature>
<feature type="coiled-coil region" evidence="1">
    <location>
        <begin position="542"/>
        <end position="600"/>
    </location>
</feature>
<feature type="compositionally biased region" description="Low complexity" evidence="2">
    <location>
        <begin position="48"/>
        <end position="58"/>
    </location>
</feature>
<dbReference type="OrthoDB" id="2528184at2759"/>
<feature type="compositionally biased region" description="Basic and acidic residues" evidence="2">
    <location>
        <begin position="1045"/>
        <end position="1070"/>
    </location>
</feature>
<proteinExistence type="predicted"/>
<accession>A0A9P6L1T8</accession>
<feature type="region of interest" description="Disordered" evidence="2">
    <location>
        <begin position="339"/>
        <end position="389"/>
    </location>
</feature>
<evidence type="ECO:0000256" key="1">
    <source>
        <dbReference type="SAM" id="Coils"/>
    </source>
</evidence>
<feature type="compositionally biased region" description="Basic residues" evidence="2">
    <location>
        <begin position="38"/>
        <end position="47"/>
    </location>
</feature>
<gene>
    <name evidence="3" type="ORF">BJ322DRAFT_364145</name>
</gene>
<comment type="caution">
    <text evidence="3">The sequence shown here is derived from an EMBL/GenBank/DDBJ whole genome shotgun (WGS) entry which is preliminary data.</text>
</comment>
<feature type="region of interest" description="Disordered" evidence="2">
    <location>
        <begin position="1031"/>
        <end position="1076"/>
    </location>
</feature>
<feature type="compositionally biased region" description="Polar residues" evidence="2">
    <location>
        <begin position="919"/>
        <end position="939"/>
    </location>
</feature>
<feature type="coiled-coil region" evidence="1">
    <location>
        <begin position="458"/>
        <end position="492"/>
    </location>
</feature>
<feature type="compositionally biased region" description="Polar residues" evidence="2">
    <location>
        <begin position="358"/>
        <end position="371"/>
    </location>
</feature>
<dbReference type="PANTHER" id="PTHR24216">
    <property type="entry name" value="PAXILLIN-RELATED"/>
    <property type="match status" value="1"/>
</dbReference>
<keyword evidence="1" id="KW-0175">Coiled coil</keyword>
<dbReference type="EMBL" id="WIUZ02000019">
    <property type="protein sequence ID" value="KAF9779559.1"/>
    <property type="molecule type" value="Genomic_DNA"/>
</dbReference>
<feature type="region of interest" description="Disordered" evidence="2">
    <location>
        <begin position="775"/>
        <end position="1003"/>
    </location>
</feature>
<evidence type="ECO:0000313" key="3">
    <source>
        <dbReference type="EMBL" id="KAF9779559.1"/>
    </source>
</evidence>
<feature type="compositionally biased region" description="Polar residues" evidence="2">
    <location>
        <begin position="341"/>
        <end position="350"/>
    </location>
</feature>
<feature type="compositionally biased region" description="Polar residues" evidence="2">
    <location>
        <begin position="1035"/>
        <end position="1044"/>
    </location>
</feature>
<evidence type="ECO:0000313" key="4">
    <source>
        <dbReference type="Proteomes" id="UP000736335"/>
    </source>
</evidence>
<feature type="compositionally biased region" description="Polar residues" evidence="2">
    <location>
        <begin position="954"/>
        <end position="964"/>
    </location>
</feature>
<reference evidence="3" key="2">
    <citation type="submission" date="2020-11" db="EMBL/GenBank/DDBJ databases">
        <authorList>
            <consortium name="DOE Joint Genome Institute"/>
            <person name="Kuo A."/>
            <person name="Miyauchi S."/>
            <person name="Kiss E."/>
            <person name="Drula E."/>
            <person name="Kohler A."/>
            <person name="Sanchez-Garcia M."/>
            <person name="Andreopoulos B."/>
            <person name="Barry K.W."/>
            <person name="Bonito G."/>
            <person name="Buee M."/>
            <person name="Carver A."/>
            <person name="Chen C."/>
            <person name="Cichocki N."/>
            <person name="Clum A."/>
            <person name="Culley D."/>
            <person name="Crous P.W."/>
            <person name="Fauchery L."/>
            <person name="Girlanda M."/>
            <person name="Hayes R."/>
            <person name="Keri Z."/>
            <person name="Labutti K."/>
            <person name="Lipzen A."/>
            <person name="Lombard V."/>
            <person name="Magnuson J."/>
            <person name="Maillard F."/>
            <person name="Morin E."/>
            <person name="Murat C."/>
            <person name="Nolan M."/>
            <person name="Ohm R."/>
            <person name="Pangilinan J."/>
            <person name="Pereira M."/>
            <person name="Perotto S."/>
            <person name="Peter M."/>
            <person name="Riley R."/>
            <person name="Sitrit Y."/>
            <person name="Stielow B."/>
            <person name="Szollosi G."/>
            <person name="Zifcakova L."/>
            <person name="Stursova M."/>
            <person name="Spatafora J.W."/>
            <person name="Tedersoo L."/>
            <person name="Vaario L.-M."/>
            <person name="Yamada A."/>
            <person name="Yan M."/>
            <person name="Wang P."/>
            <person name="Xu J."/>
            <person name="Bruns T."/>
            <person name="Baldrian P."/>
            <person name="Vilgalys R."/>
            <person name="Henrissat B."/>
            <person name="Grigoriev I.V."/>
            <person name="Hibbett D."/>
            <person name="Nagy L.G."/>
            <person name="Martin F.M."/>
        </authorList>
    </citation>
    <scope>NUCLEOTIDE SEQUENCE</scope>
    <source>
        <strain evidence="3">UH-Tt-Lm1</strain>
    </source>
</reference>
<feature type="compositionally biased region" description="Low complexity" evidence="2">
    <location>
        <begin position="807"/>
        <end position="816"/>
    </location>
</feature>
<feature type="region of interest" description="Disordered" evidence="2">
    <location>
        <begin position="427"/>
        <end position="456"/>
    </location>
</feature>
<organism evidence="3 4">
    <name type="scientific">Thelephora terrestris</name>
    <dbReference type="NCBI Taxonomy" id="56493"/>
    <lineage>
        <taxon>Eukaryota</taxon>
        <taxon>Fungi</taxon>
        <taxon>Dikarya</taxon>
        <taxon>Basidiomycota</taxon>
        <taxon>Agaricomycotina</taxon>
        <taxon>Agaricomycetes</taxon>
        <taxon>Thelephorales</taxon>
        <taxon>Thelephoraceae</taxon>
        <taxon>Thelephora</taxon>
    </lineage>
</organism>
<reference evidence="3" key="1">
    <citation type="journal article" date="2020" name="Nat. Commun.">
        <title>Large-scale genome sequencing of mycorrhizal fungi provides insights into the early evolution of symbiotic traits.</title>
        <authorList>
            <person name="Miyauchi S."/>
            <person name="Kiss E."/>
            <person name="Kuo A."/>
            <person name="Drula E."/>
            <person name="Kohler A."/>
            <person name="Sanchez-Garcia M."/>
            <person name="Morin E."/>
            <person name="Andreopoulos B."/>
            <person name="Barry K.W."/>
            <person name="Bonito G."/>
            <person name="Buee M."/>
            <person name="Carver A."/>
            <person name="Chen C."/>
            <person name="Cichocki N."/>
            <person name="Clum A."/>
            <person name="Culley D."/>
            <person name="Crous P.W."/>
            <person name="Fauchery L."/>
            <person name="Girlanda M."/>
            <person name="Hayes R.D."/>
            <person name="Keri Z."/>
            <person name="LaButti K."/>
            <person name="Lipzen A."/>
            <person name="Lombard V."/>
            <person name="Magnuson J."/>
            <person name="Maillard F."/>
            <person name="Murat C."/>
            <person name="Nolan M."/>
            <person name="Ohm R.A."/>
            <person name="Pangilinan J."/>
            <person name="Pereira M.F."/>
            <person name="Perotto S."/>
            <person name="Peter M."/>
            <person name="Pfister S."/>
            <person name="Riley R."/>
            <person name="Sitrit Y."/>
            <person name="Stielow J.B."/>
            <person name="Szollosi G."/>
            <person name="Zifcakova L."/>
            <person name="Stursova M."/>
            <person name="Spatafora J.W."/>
            <person name="Tedersoo L."/>
            <person name="Vaario L.M."/>
            <person name="Yamada A."/>
            <person name="Yan M."/>
            <person name="Wang P."/>
            <person name="Xu J."/>
            <person name="Bruns T."/>
            <person name="Baldrian P."/>
            <person name="Vilgalys R."/>
            <person name="Dunand C."/>
            <person name="Henrissat B."/>
            <person name="Grigoriev I.V."/>
            <person name="Hibbett D."/>
            <person name="Nagy L.G."/>
            <person name="Martin F.M."/>
        </authorList>
    </citation>
    <scope>NUCLEOTIDE SEQUENCE</scope>
    <source>
        <strain evidence="3">UH-Tt-Lm1</strain>
    </source>
</reference>
<feature type="compositionally biased region" description="Polar residues" evidence="2">
    <location>
        <begin position="440"/>
        <end position="450"/>
    </location>
</feature>
<dbReference type="AlphaFoldDB" id="A0A9P6L1T8"/>
<dbReference type="PANTHER" id="PTHR24216:SF65">
    <property type="entry name" value="PAXILLIN-LIKE PROTEIN 1"/>
    <property type="match status" value="1"/>
</dbReference>
<keyword evidence="4" id="KW-1185">Reference proteome</keyword>
<evidence type="ECO:0000256" key="2">
    <source>
        <dbReference type="SAM" id="MobiDB-lite"/>
    </source>
</evidence>
<sequence length="1076" mass="117870">MMNSVTNAMDNDVVERNRFDSFKLGGPDTTTTNPALKPTHRHVRSRSRNLSISSSVSLPARPADVSPVQSTFSGQPGASANLSPVPASKRNSHHRRRSSVSTRHESADLMGVSVANLPLSVSDDNINLGDKDSVRRRALWALEGKPDFSSFSKVEIPDIGVPEPPKKFEFSTKPPFPVMGPTFGNPAGKRDSFGKHIPATTSSKEQLHTLVEEDEESEECEDDPTIISSPVELSTPTEIVPTPMESAPTQRHRPAHLNLRQLALGKENVSLPTPSTPTQRSSMGLRSLTLATSPVPITSMGENESAAITNRMKRHSVMVPSVSPVVSLTRRASLDLEGSFRSPSSFQTDPSQKRRSISYKQSIDITSNQLPTPALTPTVENRPVSASSSSSLASVSDRCMSETEQHFLYQAHATLVQRITDLERALAASQPRSRPGSCASEFSTRSSISVSPVPAEPSDEMLQLLADLKSERDELNKDVQGWRSRVSDLDKQVAVLSQRVDLERREAWVARQRAGLLEVEKAGIQRSLETMGAELQAALARCDVSRIEADVLKEECERLREDLKAKSFIEDELRELRAELDQERKKREDLEIALKASNVNRRAPAFSIDSQVTDVEYSPIEDFKMALRSVAEEESEDDFDQDDELADYEREEEDDDTFSSQLSTVSSAEDVSRVVSDLKAEIASAPASPSHSRRASLVKVWTFPSGSQGGMSNPKQAEIDKFFGCLDYDEEEEPSAAVCAAVTGDSGKGLFSQGLLVDDDEFPPFLIPAQTGFEVDEETPSLDAIEEGEEEEEDEPARTPYEDDFGGEIVEGGIIFTFTPPEDSDVSSEIATPSPPRSAPASPRVFSPSQDEEVSVVPFKLPQYSDPPVTPQKPSGISISPLRRDTPPTPSSIPRAVALKSYNANTPTKASPLERIVLSRSNTFSTPPSKRNSPIPTGVQSKASSKQSPPSFIRQPQRSSTLPTRPSMCPPLSFNTHRLLDPNPPIPEGVIVDPTPSSQTNSRASKISFQTFAKLIPSSFSWSSRSVSVAEKSPQILSSRSSTDSVDRPLVTKEKQLEKLKSRMEEEARMRMRAQA</sequence>